<accession>A0A2I2KS19</accession>
<dbReference type="AlphaFoldDB" id="A0A2I2KS19"/>
<sequence>MRPTLTDEEIEAFVDLGFVRVPEAFPRALADECRSILWRMTGLDPDDPSSWTQPVIRIDGSGEPPFGLAANAPRLRSAYDQLVGAGRWRPRSGIGTFPIRFPHPDDPGDAGWHMDGGYLPDGETWFWLNILSRDRALLMLFLFSDVGPDDAPTRVKAGSHLDVVPFLAPAGERGRNMLKLCQEMDAAGKLDSPDRPQALATGQAGDVYLCHPFLIHAAQRHRGSVPRFLAQPPLDPAGLLDLDRADGAYSPVERAVRRGLAG</sequence>
<dbReference type="InterPro" id="IPR008775">
    <property type="entry name" value="Phytyl_CoA_dOase-like"/>
</dbReference>
<name>A0A2I2KS19_9ACTN</name>
<dbReference type="GO" id="GO:0016706">
    <property type="term" value="F:2-oxoglutarate-dependent dioxygenase activity"/>
    <property type="evidence" value="ECO:0007669"/>
    <property type="project" value="UniProtKB-ARBA"/>
</dbReference>
<dbReference type="Gene3D" id="2.60.120.620">
    <property type="entry name" value="q2cbj1_9rhob like domain"/>
    <property type="match status" value="1"/>
</dbReference>
<dbReference type="SUPFAM" id="SSF51197">
    <property type="entry name" value="Clavaminate synthase-like"/>
    <property type="match status" value="1"/>
</dbReference>
<evidence type="ECO:0000313" key="1">
    <source>
        <dbReference type="EMBL" id="SNQ48468.1"/>
    </source>
</evidence>
<evidence type="ECO:0000313" key="2">
    <source>
        <dbReference type="Proteomes" id="UP000234331"/>
    </source>
</evidence>
<dbReference type="Proteomes" id="UP000234331">
    <property type="component" value="Unassembled WGS sequence"/>
</dbReference>
<dbReference type="Pfam" id="PF05721">
    <property type="entry name" value="PhyH"/>
    <property type="match status" value="1"/>
</dbReference>
<dbReference type="EMBL" id="FZMO01000168">
    <property type="protein sequence ID" value="SNQ48468.1"/>
    <property type="molecule type" value="Genomic_DNA"/>
</dbReference>
<keyword evidence="2" id="KW-1185">Reference proteome</keyword>
<protein>
    <recommendedName>
        <fullName evidence="3">Phytanoyl-CoA dioxygenase</fullName>
    </recommendedName>
</protein>
<reference evidence="1 2" key="1">
    <citation type="submission" date="2017-06" db="EMBL/GenBank/DDBJ databases">
        <authorList>
            <person name="Kim H.J."/>
            <person name="Triplett B.A."/>
        </authorList>
    </citation>
    <scope>NUCLEOTIDE SEQUENCE [LARGE SCALE GENOMIC DNA]</scope>
    <source>
        <strain evidence="1">FRACA_ARgP5</strain>
    </source>
</reference>
<organism evidence="1 2">
    <name type="scientific">Frankia canadensis</name>
    <dbReference type="NCBI Taxonomy" id="1836972"/>
    <lineage>
        <taxon>Bacteria</taxon>
        <taxon>Bacillati</taxon>
        <taxon>Actinomycetota</taxon>
        <taxon>Actinomycetes</taxon>
        <taxon>Frankiales</taxon>
        <taxon>Frankiaceae</taxon>
        <taxon>Frankia</taxon>
    </lineage>
</organism>
<evidence type="ECO:0008006" key="3">
    <source>
        <dbReference type="Google" id="ProtNLM"/>
    </source>
</evidence>
<gene>
    <name evidence="1" type="ORF">FRACA_250043</name>
</gene>
<proteinExistence type="predicted"/>